<evidence type="ECO:0000313" key="3">
    <source>
        <dbReference type="Proteomes" id="UP000308230"/>
    </source>
</evidence>
<feature type="transmembrane region" description="Helical" evidence="1">
    <location>
        <begin position="501"/>
        <end position="520"/>
    </location>
</feature>
<reference evidence="2 3" key="1">
    <citation type="submission" date="2019-04" db="EMBL/GenBank/DDBJ databases">
        <title>Bacillus caeni sp. nov., a bacterium isolated from mangrove sediment.</title>
        <authorList>
            <person name="Huang H."/>
            <person name="Mo K."/>
            <person name="Hu Y."/>
        </authorList>
    </citation>
    <scope>NUCLEOTIDE SEQUENCE [LARGE SCALE GENOMIC DNA]</scope>
    <source>
        <strain evidence="2 3">HB172195</strain>
    </source>
</reference>
<evidence type="ECO:0000256" key="1">
    <source>
        <dbReference type="SAM" id="Phobius"/>
    </source>
</evidence>
<dbReference type="Proteomes" id="UP000308230">
    <property type="component" value="Unassembled WGS sequence"/>
</dbReference>
<feature type="transmembrane region" description="Helical" evidence="1">
    <location>
        <begin position="433"/>
        <end position="454"/>
    </location>
</feature>
<keyword evidence="1" id="KW-0472">Membrane</keyword>
<protein>
    <submittedName>
        <fullName evidence="2">Uncharacterized protein</fullName>
    </submittedName>
</protein>
<keyword evidence="3" id="KW-1185">Reference proteome</keyword>
<feature type="transmembrane region" description="Helical" evidence="1">
    <location>
        <begin position="395"/>
        <end position="421"/>
    </location>
</feature>
<sequence>MSKFKNKHLLKAIGLPLILSAVLIGLLIFQNLQNEIQLPDEGWSRSIPLPITTGETDPFVRSDEDGFSVYAPESGKIVHLKLDKALNVKNESSIPAGIGIDDAYWAKDNEAIYIKDGTLLSLKGNEETTILDNVTGLSASESTIVAWKENKLFTVNTETKAATPAGETKDPISSVVIPENAPSFIVISNPKETVKKLSYYKAEAGNSYTATDMFTLEMNPGENIFSIDYIENKAGLEVVYNTFAIRQGKREYRALHTSIPFENLSSEPSFKAVNLFEEKAGSKLQDPAYLQFALKGQKPTLFFAARGASIQKKDSVNIYEAIQKDDKWLANRRSTSEQQSVLPVFGDDQTLFWMDHENGRYSLATASSNPDVIEKSQKLTGEDWKNASADTFQALMGALMVIFNSMMWIIPTAIFLFAMLVVNVNAIENDERWVRTTSIVLYLLTQIALIHFIFNNPFYTFAPSYLTFTGSVVILPLLLGVLTWLFNKFGRNDEWGSISKVSYFIALNTWIVLIVIGPYIL</sequence>
<dbReference type="RefSeq" id="WP_138127250.1">
    <property type="nucleotide sequence ID" value="NZ_SWLG01000009.1"/>
</dbReference>
<organism evidence="2 3">
    <name type="scientific">Exobacillus caeni</name>
    <dbReference type="NCBI Taxonomy" id="2574798"/>
    <lineage>
        <taxon>Bacteria</taxon>
        <taxon>Bacillati</taxon>
        <taxon>Bacillota</taxon>
        <taxon>Bacilli</taxon>
        <taxon>Bacillales</taxon>
        <taxon>Guptibacillaceae</taxon>
        <taxon>Exobacillus</taxon>
    </lineage>
</organism>
<evidence type="ECO:0000313" key="2">
    <source>
        <dbReference type="EMBL" id="TLS36591.1"/>
    </source>
</evidence>
<feature type="transmembrane region" description="Helical" evidence="1">
    <location>
        <begin position="466"/>
        <end position="489"/>
    </location>
</feature>
<gene>
    <name evidence="2" type="ORF">FCL54_13780</name>
</gene>
<name>A0A5R9F0R8_9BACL</name>
<comment type="caution">
    <text evidence="2">The sequence shown here is derived from an EMBL/GenBank/DDBJ whole genome shotgun (WGS) entry which is preliminary data.</text>
</comment>
<dbReference type="AlphaFoldDB" id="A0A5R9F0R8"/>
<proteinExistence type="predicted"/>
<feature type="transmembrane region" description="Helical" evidence="1">
    <location>
        <begin position="12"/>
        <end position="29"/>
    </location>
</feature>
<accession>A0A5R9F0R8</accession>
<dbReference type="EMBL" id="SWLG01000009">
    <property type="protein sequence ID" value="TLS36591.1"/>
    <property type="molecule type" value="Genomic_DNA"/>
</dbReference>
<keyword evidence="1" id="KW-0812">Transmembrane</keyword>
<keyword evidence="1" id="KW-1133">Transmembrane helix</keyword>
<dbReference type="OrthoDB" id="2444734at2"/>